<feature type="signal peptide" evidence="1">
    <location>
        <begin position="1"/>
        <end position="17"/>
    </location>
</feature>
<accession>A0A652LDA9</accession>
<evidence type="ECO:0000313" key="2">
    <source>
        <dbReference type="EMBL" id="TXS34015.1"/>
    </source>
</evidence>
<reference evidence="2" key="1">
    <citation type="submission" date="2018-10" db="EMBL/GenBank/DDBJ databases">
        <authorList>
            <person name="Hariharan J."/>
            <person name="Choudoir M.J."/>
            <person name="Diebold P."/>
            <person name="Panke-Buisse K."/>
            <person name="Campbell A.N."/>
            <person name="Buckley D.H."/>
        </authorList>
    </citation>
    <scope>NUCLEOTIDE SEQUENCE</scope>
    <source>
        <strain evidence="2">Gb1</strain>
    </source>
</reference>
<sequence length="68" mass="6812">MKARTFLAQGIAATALAIGMFHSVELTPTSAGADETSGRITVADDKWDVVPPAPPTGAVTAAALSSLS</sequence>
<dbReference type="EMBL" id="RDBM01000008">
    <property type="protein sequence ID" value="TXS34015.1"/>
    <property type="molecule type" value="Genomic_DNA"/>
</dbReference>
<proteinExistence type="predicted"/>
<dbReference type="AlphaFoldDB" id="A0A652LDA9"/>
<comment type="caution">
    <text evidence="2">The sequence shown here is derived from an EMBL/GenBank/DDBJ whole genome shotgun (WGS) entry which is preliminary data.</text>
</comment>
<dbReference type="RefSeq" id="WP_147982355.1">
    <property type="nucleotide sequence ID" value="NZ_RDBM01000008.1"/>
</dbReference>
<name>A0A652LDA9_9ACTN</name>
<feature type="chain" id="PRO_5039210201" evidence="1">
    <location>
        <begin position="18"/>
        <end position="68"/>
    </location>
</feature>
<gene>
    <name evidence="2" type="ORF">EAO74_01330</name>
</gene>
<protein>
    <submittedName>
        <fullName evidence="2">Uncharacterized protein</fullName>
    </submittedName>
</protein>
<keyword evidence="1" id="KW-0732">Signal</keyword>
<organism evidence="2">
    <name type="scientific">Streptomyces sp. gb1(2016)</name>
    <dbReference type="NCBI Taxonomy" id="1828321"/>
    <lineage>
        <taxon>Bacteria</taxon>
        <taxon>Bacillati</taxon>
        <taxon>Actinomycetota</taxon>
        <taxon>Actinomycetes</taxon>
        <taxon>Kitasatosporales</taxon>
        <taxon>Streptomycetaceae</taxon>
        <taxon>Streptomyces</taxon>
    </lineage>
</organism>
<evidence type="ECO:0000256" key="1">
    <source>
        <dbReference type="SAM" id="SignalP"/>
    </source>
</evidence>